<dbReference type="InterPro" id="IPR050316">
    <property type="entry name" value="Tyrosinase/Hemocyanin"/>
</dbReference>
<sequence>MYLMTLLVAFEGLAGAVLGALITAEKACVNPPVRREWRELSLLERTSYIEAVLCLTHRPAISGLNGTVNRFDDHHAVHSEQTPAIHWVGHFALWHRYFVATYENALREECGYQGAQPYWNWSLDATPTDSNNNAVFSPAIFSPVTGFGGNGPWAPATPAQNPLNLTGRTGGGCVPSGPFAYPNFRVNVGVPGCLKRDFTPWVLNTFAAASLVEHVVSQPDYAAFARALEGIPSFSAPNIHGSGHFGVGGALGTIGDAANSPGDPLFYLHHANLDRVLWEWQKRDLPARLRDVGGPVVPFDYAGVNVTLGFEVNMGPLAGNASLGELLNTTDGKLCYSYGD</sequence>
<evidence type="ECO:0000259" key="4">
    <source>
        <dbReference type="PROSITE" id="PS00498"/>
    </source>
</evidence>
<reference evidence="5 6" key="1">
    <citation type="journal article" date="2021" name="Nat. Commun.">
        <title>Genetic determinants of endophytism in the Arabidopsis root mycobiome.</title>
        <authorList>
            <person name="Mesny F."/>
            <person name="Miyauchi S."/>
            <person name="Thiergart T."/>
            <person name="Pickel B."/>
            <person name="Atanasova L."/>
            <person name="Karlsson M."/>
            <person name="Huettel B."/>
            <person name="Barry K.W."/>
            <person name="Haridas S."/>
            <person name="Chen C."/>
            <person name="Bauer D."/>
            <person name="Andreopoulos W."/>
            <person name="Pangilinan J."/>
            <person name="LaButti K."/>
            <person name="Riley R."/>
            <person name="Lipzen A."/>
            <person name="Clum A."/>
            <person name="Drula E."/>
            <person name="Henrissat B."/>
            <person name="Kohler A."/>
            <person name="Grigoriev I.V."/>
            <person name="Martin F.M."/>
            <person name="Hacquard S."/>
        </authorList>
    </citation>
    <scope>NUCLEOTIDE SEQUENCE [LARGE SCALE GENOMIC DNA]</scope>
    <source>
        <strain evidence="5 6">MPI-SDFR-AT-0080</strain>
    </source>
</reference>
<dbReference type="PANTHER" id="PTHR11474">
    <property type="entry name" value="TYROSINASE FAMILY MEMBER"/>
    <property type="match status" value="1"/>
</dbReference>
<keyword evidence="1" id="KW-0479">Metal-binding</keyword>
<dbReference type="Gene3D" id="1.10.1280.10">
    <property type="entry name" value="Di-copper center containing domain from catechol oxidase"/>
    <property type="match status" value="1"/>
</dbReference>
<evidence type="ECO:0000313" key="5">
    <source>
        <dbReference type="EMBL" id="KAH7065143.1"/>
    </source>
</evidence>
<protein>
    <recommendedName>
        <fullName evidence="4">Tyrosinase copper-binding domain-containing protein</fullName>
    </recommendedName>
</protein>
<keyword evidence="3" id="KW-0732">Signal</keyword>
<dbReference type="InterPro" id="IPR002227">
    <property type="entry name" value="Tyrosinase_Cu-bd"/>
</dbReference>
<dbReference type="Proteomes" id="UP000774617">
    <property type="component" value="Unassembled WGS sequence"/>
</dbReference>
<dbReference type="Pfam" id="PF00264">
    <property type="entry name" value="Tyrosinase"/>
    <property type="match status" value="1"/>
</dbReference>
<dbReference type="EMBL" id="JAGTJR010000001">
    <property type="protein sequence ID" value="KAH7065143.1"/>
    <property type="molecule type" value="Genomic_DNA"/>
</dbReference>
<dbReference type="SUPFAM" id="SSF48056">
    <property type="entry name" value="Di-copper centre-containing domain"/>
    <property type="match status" value="1"/>
</dbReference>
<keyword evidence="2" id="KW-0186">Copper</keyword>
<dbReference type="PROSITE" id="PS00498">
    <property type="entry name" value="TYROSINASE_2"/>
    <property type="match status" value="1"/>
</dbReference>
<evidence type="ECO:0000256" key="1">
    <source>
        <dbReference type="ARBA" id="ARBA00022723"/>
    </source>
</evidence>
<feature type="domain" description="Tyrosinase copper-binding" evidence="4">
    <location>
        <begin position="263"/>
        <end position="274"/>
    </location>
</feature>
<accession>A0ABQ8GVN4</accession>
<feature type="chain" id="PRO_5045632116" description="Tyrosinase copper-binding domain-containing protein" evidence="3">
    <location>
        <begin position="20"/>
        <end position="340"/>
    </location>
</feature>
<dbReference type="PRINTS" id="PR00092">
    <property type="entry name" value="TYROSINASE"/>
</dbReference>
<dbReference type="PANTHER" id="PTHR11474:SF126">
    <property type="entry name" value="TYROSINASE-LIKE PROTEIN TYR-1-RELATED"/>
    <property type="match status" value="1"/>
</dbReference>
<dbReference type="InterPro" id="IPR008922">
    <property type="entry name" value="Di-copper_centre_dom_sf"/>
</dbReference>
<gene>
    <name evidence="5" type="ORF">B0J12DRAFT_26132</name>
</gene>
<evidence type="ECO:0000256" key="3">
    <source>
        <dbReference type="SAM" id="SignalP"/>
    </source>
</evidence>
<proteinExistence type="predicted"/>
<keyword evidence="6" id="KW-1185">Reference proteome</keyword>
<organism evidence="5 6">
    <name type="scientific">Macrophomina phaseolina</name>
    <dbReference type="NCBI Taxonomy" id="35725"/>
    <lineage>
        <taxon>Eukaryota</taxon>
        <taxon>Fungi</taxon>
        <taxon>Dikarya</taxon>
        <taxon>Ascomycota</taxon>
        <taxon>Pezizomycotina</taxon>
        <taxon>Dothideomycetes</taxon>
        <taxon>Dothideomycetes incertae sedis</taxon>
        <taxon>Botryosphaeriales</taxon>
        <taxon>Botryosphaeriaceae</taxon>
        <taxon>Macrophomina</taxon>
    </lineage>
</organism>
<feature type="signal peptide" evidence="3">
    <location>
        <begin position="1"/>
        <end position="19"/>
    </location>
</feature>
<comment type="caution">
    <text evidence="5">The sequence shown here is derived from an EMBL/GenBank/DDBJ whole genome shotgun (WGS) entry which is preliminary data.</text>
</comment>
<evidence type="ECO:0000313" key="6">
    <source>
        <dbReference type="Proteomes" id="UP000774617"/>
    </source>
</evidence>
<name>A0ABQ8GVN4_9PEZI</name>
<evidence type="ECO:0000256" key="2">
    <source>
        <dbReference type="ARBA" id="ARBA00023008"/>
    </source>
</evidence>